<evidence type="ECO:0000259" key="4">
    <source>
        <dbReference type="PROSITE" id="PS00662"/>
    </source>
</evidence>
<evidence type="ECO:0000256" key="2">
    <source>
        <dbReference type="ARBA" id="ARBA00022741"/>
    </source>
</evidence>
<dbReference type="InterPro" id="IPR027417">
    <property type="entry name" value="P-loop_NTPase"/>
</dbReference>
<keyword evidence="2" id="KW-0547">Nucleotide-binding</keyword>
<dbReference type="GO" id="GO:0005886">
    <property type="term" value="C:plasma membrane"/>
    <property type="evidence" value="ECO:0007669"/>
    <property type="project" value="TreeGrafter"/>
</dbReference>
<dbReference type="GO" id="GO:0016887">
    <property type="term" value="F:ATP hydrolysis activity"/>
    <property type="evidence" value="ECO:0007669"/>
    <property type="project" value="TreeGrafter"/>
</dbReference>
<dbReference type="InterPro" id="IPR047667">
    <property type="entry name" value="ATPase_ComGA"/>
</dbReference>
<proteinExistence type="inferred from homology"/>
<dbReference type="GO" id="GO:0005524">
    <property type="term" value="F:ATP binding"/>
    <property type="evidence" value="ECO:0007669"/>
    <property type="project" value="UniProtKB-KW"/>
</dbReference>
<dbReference type="Gene3D" id="3.40.50.300">
    <property type="entry name" value="P-loop containing nucleotide triphosphate hydrolases"/>
    <property type="match status" value="1"/>
</dbReference>
<dbReference type="Proteomes" id="UP000199516">
    <property type="component" value="Unassembled WGS sequence"/>
</dbReference>
<accession>A0A1I1ZEU3</accession>
<dbReference type="OrthoDB" id="9808272at2"/>
<dbReference type="STRING" id="930128.SAMN05192532_101198"/>
<dbReference type="NCBIfam" id="NF041000">
    <property type="entry name" value="ATPase_ComGA"/>
    <property type="match status" value="1"/>
</dbReference>
<dbReference type="PANTHER" id="PTHR30258:SF2">
    <property type="entry name" value="COMG OPERON PROTEIN 1"/>
    <property type="match status" value="1"/>
</dbReference>
<keyword evidence="3" id="KW-0067">ATP-binding</keyword>
<evidence type="ECO:0000313" key="5">
    <source>
        <dbReference type="EMBL" id="SFE30102.1"/>
    </source>
</evidence>
<dbReference type="PANTHER" id="PTHR30258">
    <property type="entry name" value="TYPE II SECRETION SYSTEM PROTEIN GSPE-RELATED"/>
    <property type="match status" value="1"/>
</dbReference>
<dbReference type="AlphaFoldDB" id="A0A1I1ZEU3"/>
<dbReference type="CDD" id="cd01129">
    <property type="entry name" value="PulE-GspE-like"/>
    <property type="match status" value="1"/>
</dbReference>
<dbReference type="PROSITE" id="PS00662">
    <property type="entry name" value="T2SP_E"/>
    <property type="match status" value="1"/>
</dbReference>
<dbReference type="SMART" id="SM00382">
    <property type="entry name" value="AAA"/>
    <property type="match status" value="1"/>
</dbReference>
<comment type="similarity">
    <text evidence="1">Belongs to the GSP E family.</text>
</comment>
<feature type="domain" description="Bacterial type II secretion system protein E" evidence="4">
    <location>
        <begin position="203"/>
        <end position="217"/>
    </location>
</feature>
<sequence>MRTTDWESRQLIDQALRLQATDIHFHPLETRTILFYRIHGRLHKMGVMNKRDSERLIAHFKFRSGMDIGEKRRPQNASVFEKRSFLPVNLRFSTMPSQLRESLSIRLLPQYEAFTLSRITFDTNLASFFRYLLTERQGLVILTGPTGSGKTSTLYTFMNEISYRNNRIVSIEDPIEIQNDQFIQTEINEKAGLSYTEMLRSSLRHDPDVLMIGEIRDEDTAQLAIRAALTGHLVLTTMHANSPFGAIRRLLDYNLSLLDLEETLLCISSQGLFPRYCPFCQRSGCSPYCQIYKRMSRIALFDILAKKELQEALSEHTSNDHPLTFSRQNQWWKGLALGLFSEEMRYAYG</sequence>
<dbReference type="Pfam" id="PF00437">
    <property type="entry name" value="T2SSE"/>
    <property type="match status" value="1"/>
</dbReference>
<dbReference type="InterPro" id="IPR003593">
    <property type="entry name" value="AAA+_ATPase"/>
</dbReference>
<protein>
    <submittedName>
        <fullName evidence="5">Competence-related pilin export protein ComGA</fullName>
    </submittedName>
</protein>
<dbReference type="EMBL" id="FONT01000001">
    <property type="protein sequence ID" value="SFE30102.1"/>
    <property type="molecule type" value="Genomic_DNA"/>
</dbReference>
<evidence type="ECO:0000256" key="1">
    <source>
        <dbReference type="ARBA" id="ARBA00006611"/>
    </source>
</evidence>
<name>A0A1I1ZEU3_9BACI</name>
<keyword evidence="6" id="KW-1185">Reference proteome</keyword>
<gene>
    <name evidence="5" type="ORF">SAMN05192532_101198</name>
</gene>
<dbReference type="RefSeq" id="WP_091656212.1">
    <property type="nucleotide sequence ID" value="NZ_FONT01000001.1"/>
</dbReference>
<reference evidence="5 6" key="1">
    <citation type="submission" date="2016-10" db="EMBL/GenBank/DDBJ databases">
        <authorList>
            <person name="de Groot N.N."/>
        </authorList>
    </citation>
    <scope>NUCLEOTIDE SEQUENCE [LARGE SCALE GENOMIC DNA]</scope>
    <source>
        <strain evidence="5 6">DSM 23995</strain>
    </source>
</reference>
<evidence type="ECO:0000256" key="3">
    <source>
        <dbReference type="ARBA" id="ARBA00022840"/>
    </source>
</evidence>
<dbReference type="Gene3D" id="3.30.450.90">
    <property type="match status" value="1"/>
</dbReference>
<dbReference type="SUPFAM" id="SSF52540">
    <property type="entry name" value="P-loop containing nucleoside triphosphate hydrolases"/>
    <property type="match status" value="1"/>
</dbReference>
<organism evidence="5 6">
    <name type="scientific">Alteribacillus iranensis</name>
    <dbReference type="NCBI Taxonomy" id="930128"/>
    <lineage>
        <taxon>Bacteria</taxon>
        <taxon>Bacillati</taxon>
        <taxon>Bacillota</taxon>
        <taxon>Bacilli</taxon>
        <taxon>Bacillales</taxon>
        <taxon>Bacillaceae</taxon>
        <taxon>Alteribacillus</taxon>
    </lineage>
</organism>
<dbReference type="InterPro" id="IPR001482">
    <property type="entry name" value="T2SS/T4SS_dom"/>
</dbReference>
<evidence type="ECO:0000313" key="6">
    <source>
        <dbReference type="Proteomes" id="UP000199516"/>
    </source>
</evidence>